<feature type="domain" description="Solute-binding protein family 3/N-terminal" evidence="3">
    <location>
        <begin position="26"/>
        <end position="250"/>
    </location>
</feature>
<comment type="caution">
    <text evidence="4">The sequence shown here is derived from an EMBL/GenBank/DDBJ whole genome shotgun (WGS) entry which is preliminary data.</text>
</comment>
<feature type="signal peptide" evidence="2">
    <location>
        <begin position="1"/>
        <end position="24"/>
    </location>
</feature>
<dbReference type="AlphaFoldDB" id="A0A840BX85"/>
<keyword evidence="1 2" id="KW-0732">Signal</keyword>
<dbReference type="RefSeq" id="WP_183638428.1">
    <property type="nucleotide sequence ID" value="NZ_BAABLE010000001.1"/>
</dbReference>
<proteinExistence type="predicted"/>
<accession>A0A840BX85</accession>
<feature type="chain" id="PRO_5032528990" evidence="2">
    <location>
        <begin position="25"/>
        <end position="258"/>
    </location>
</feature>
<protein>
    <submittedName>
        <fullName evidence="4">Polar amino acid transport system substrate-binding protein</fullName>
    </submittedName>
</protein>
<name>A0A840BX85_9RHOO</name>
<dbReference type="Gene3D" id="3.40.190.10">
    <property type="entry name" value="Periplasmic binding protein-like II"/>
    <property type="match status" value="2"/>
</dbReference>
<dbReference type="Proteomes" id="UP000561045">
    <property type="component" value="Unassembled WGS sequence"/>
</dbReference>
<dbReference type="SMART" id="SM00062">
    <property type="entry name" value="PBPb"/>
    <property type="match status" value="1"/>
</dbReference>
<keyword evidence="5" id="KW-1185">Reference proteome</keyword>
<gene>
    <name evidence="4" type="ORF">GGR36_004275</name>
</gene>
<dbReference type="PANTHER" id="PTHR35936">
    <property type="entry name" value="MEMBRANE-BOUND LYTIC MUREIN TRANSGLYCOSYLASE F"/>
    <property type="match status" value="1"/>
</dbReference>
<organism evidence="4 5">
    <name type="scientific">Niveibacterium umoris</name>
    <dbReference type="NCBI Taxonomy" id="1193620"/>
    <lineage>
        <taxon>Bacteria</taxon>
        <taxon>Pseudomonadati</taxon>
        <taxon>Pseudomonadota</taxon>
        <taxon>Betaproteobacteria</taxon>
        <taxon>Rhodocyclales</taxon>
        <taxon>Rhodocyclaceae</taxon>
        <taxon>Niveibacterium</taxon>
    </lineage>
</organism>
<evidence type="ECO:0000256" key="1">
    <source>
        <dbReference type="ARBA" id="ARBA00022729"/>
    </source>
</evidence>
<dbReference type="Pfam" id="PF00497">
    <property type="entry name" value="SBP_bac_3"/>
    <property type="match status" value="1"/>
</dbReference>
<sequence>MRFRTALMGGLALLAALGSAAAQARELSVVAEAFAPYVFEERGQATGFDYDVSKAVLARMGHTLKLSFAPWKRALLMAQKGETDALLDIGRGDQNEREDFLAFPDEALSGTRVTLFYLKSKAFKYEGLFSLAGKTVGTLAGYAYSPDFANAPYFQREPVETHEQNLRKLLRGHIDFAMIDTAVGVYTARQLGVADQIAYEPVTISGGKLYIAFSRSRGLDALAREFSKTLRAFKQTAEYRAIFARYGIDPASVAPPEF</sequence>
<evidence type="ECO:0000313" key="5">
    <source>
        <dbReference type="Proteomes" id="UP000561045"/>
    </source>
</evidence>
<dbReference type="SUPFAM" id="SSF53850">
    <property type="entry name" value="Periplasmic binding protein-like II"/>
    <property type="match status" value="1"/>
</dbReference>
<dbReference type="PANTHER" id="PTHR35936:SF25">
    <property type="entry name" value="ABC TRANSPORTER SUBSTRATE-BINDING PROTEIN"/>
    <property type="match status" value="1"/>
</dbReference>
<dbReference type="EMBL" id="JACIET010000005">
    <property type="protein sequence ID" value="MBB4014917.1"/>
    <property type="molecule type" value="Genomic_DNA"/>
</dbReference>
<evidence type="ECO:0000259" key="3">
    <source>
        <dbReference type="SMART" id="SM00062"/>
    </source>
</evidence>
<reference evidence="4 5" key="1">
    <citation type="submission" date="2020-08" db="EMBL/GenBank/DDBJ databases">
        <title>Genomic Encyclopedia of Type Strains, Phase IV (KMG-IV): sequencing the most valuable type-strain genomes for metagenomic binning, comparative biology and taxonomic classification.</title>
        <authorList>
            <person name="Goeker M."/>
        </authorList>
    </citation>
    <scope>NUCLEOTIDE SEQUENCE [LARGE SCALE GENOMIC DNA]</scope>
    <source>
        <strain evidence="4 5">DSM 106739</strain>
    </source>
</reference>
<evidence type="ECO:0000256" key="2">
    <source>
        <dbReference type="SAM" id="SignalP"/>
    </source>
</evidence>
<dbReference type="InterPro" id="IPR001638">
    <property type="entry name" value="Solute-binding_3/MltF_N"/>
</dbReference>
<evidence type="ECO:0000313" key="4">
    <source>
        <dbReference type="EMBL" id="MBB4014917.1"/>
    </source>
</evidence>